<geneLocation type="plasmid" evidence="1 2">
    <name>unnamed2</name>
</geneLocation>
<protein>
    <recommendedName>
        <fullName evidence="3">Transcriptional regulator</fullName>
    </recommendedName>
</protein>
<name>A0ABY8IS95_9HYPH</name>
<dbReference type="RefSeq" id="WP_142824947.1">
    <property type="nucleotide sequence ID" value="NZ_CP117270.1"/>
</dbReference>
<reference evidence="1" key="1">
    <citation type="journal article" date="2019" name="Phytopathology">
        <title>A Novel Group of Rhizobium tumorigenes-Like Agrobacteria Associated with Crown Gall Disease of Rhododendron and Blueberry.</title>
        <authorList>
            <person name="Kuzmanovic N."/>
            <person name="Behrens P."/>
            <person name="Idczak E."/>
            <person name="Wagner S."/>
            <person name="Gotz M."/>
            <person name="Sproer C."/>
            <person name="Bunk B."/>
            <person name="Overmann J."/>
            <person name="Smalla K."/>
        </authorList>
    </citation>
    <scope>NUCLEOTIDE SEQUENCE</scope>
    <source>
        <strain evidence="1">Rho-6.2</strain>
    </source>
</reference>
<evidence type="ECO:0000313" key="2">
    <source>
        <dbReference type="Proteomes" id="UP000318939"/>
    </source>
</evidence>
<dbReference type="Proteomes" id="UP000318939">
    <property type="component" value="Plasmid unnamed2"/>
</dbReference>
<accession>A0ABY8IS95</accession>
<dbReference type="EMBL" id="CP117270">
    <property type="protein sequence ID" value="WFS26593.1"/>
    <property type="molecule type" value="Genomic_DNA"/>
</dbReference>
<organism evidence="1 2">
    <name type="scientific">Rhizobium rhododendri</name>
    <dbReference type="NCBI Taxonomy" id="2506430"/>
    <lineage>
        <taxon>Bacteria</taxon>
        <taxon>Pseudomonadati</taxon>
        <taxon>Pseudomonadota</taxon>
        <taxon>Alphaproteobacteria</taxon>
        <taxon>Hyphomicrobiales</taxon>
        <taxon>Rhizobiaceae</taxon>
        <taxon>Rhizobium/Agrobacterium group</taxon>
        <taxon>Rhizobium</taxon>
    </lineage>
</organism>
<proteinExistence type="predicted"/>
<sequence length="60" mass="6968">MEEQKKRRLQLSKEQKRVLADAATEAAFADNEQRRKAREEKTARLRALRLASEAKVSERA</sequence>
<evidence type="ECO:0008006" key="3">
    <source>
        <dbReference type="Google" id="ProtNLM"/>
    </source>
</evidence>
<gene>
    <name evidence="1" type="ORF">PR018_28365</name>
</gene>
<keyword evidence="1" id="KW-0614">Plasmid</keyword>
<evidence type="ECO:0000313" key="1">
    <source>
        <dbReference type="EMBL" id="WFS26593.1"/>
    </source>
</evidence>
<keyword evidence="2" id="KW-1185">Reference proteome</keyword>
<reference evidence="1" key="2">
    <citation type="journal article" date="2023" name="MicrobiologyOpen">
        <title>Genomics of the tumorigenes clade of the family Rhizobiaceae and description of Rhizobium rhododendri sp. nov.</title>
        <authorList>
            <person name="Kuzmanovic N."/>
            <person name="diCenzo G.C."/>
            <person name="Bunk B."/>
            <person name="Sproeer C."/>
            <person name="Fruehling A."/>
            <person name="Neumann-Schaal M."/>
            <person name="Overmann J."/>
            <person name="Smalla K."/>
        </authorList>
    </citation>
    <scope>NUCLEOTIDE SEQUENCE</scope>
    <source>
        <strain evidence="1">Rho-6.2</strain>
        <plasmid evidence="1">unnamed2</plasmid>
    </source>
</reference>